<evidence type="ECO:0000313" key="3">
    <source>
        <dbReference type="Proteomes" id="UP000821837"/>
    </source>
</evidence>
<proteinExistence type="predicted"/>
<name>A0A9D4T939_RHISA</name>
<feature type="compositionally biased region" description="Polar residues" evidence="1">
    <location>
        <begin position="52"/>
        <end position="64"/>
    </location>
</feature>
<evidence type="ECO:0000313" key="2">
    <source>
        <dbReference type="EMBL" id="KAH7983103.1"/>
    </source>
</evidence>
<dbReference type="Proteomes" id="UP000821837">
    <property type="component" value="Chromosome 1"/>
</dbReference>
<dbReference type="EMBL" id="JABSTV010001245">
    <property type="protein sequence ID" value="KAH7983103.1"/>
    <property type="molecule type" value="Genomic_DNA"/>
</dbReference>
<gene>
    <name evidence="2" type="ORF">HPB52_009270</name>
</gene>
<accession>A0A9D4T939</accession>
<reference evidence="2" key="2">
    <citation type="submission" date="2021-09" db="EMBL/GenBank/DDBJ databases">
        <authorList>
            <person name="Jia N."/>
            <person name="Wang J."/>
            <person name="Shi W."/>
            <person name="Du L."/>
            <person name="Sun Y."/>
            <person name="Zhan W."/>
            <person name="Jiang J."/>
            <person name="Wang Q."/>
            <person name="Zhang B."/>
            <person name="Ji P."/>
            <person name="Sakyi L.B."/>
            <person name="Cui X."/>
            <person name="Yuan T."/>
            <person name="Jiang B."/>
            <person name="Yang W."/>
            <person name="Lam T.T.-Y."/>
            <person name="Chang Q."/>
            <person name="Ding S."/>
            <person name="Wang X."/>
            <person name="Zhu J."/>
            <person name="Ruan X."/>
            <person name="Zhao L."/>
            <person name="Wei J."/>
            <person name="Que T."/>
            <person name="Du C."/>
            <person name="Cheng J."/>
            <person name="Dai P."/>
            <person name="Han X."/>
            <person name="Huang E."/>
            <person name="Gao Y."/>
            <person name="Liu J."/>
            <person name="Shao H."/>
            <person name="Ye R."/>
            <person name="Li L."/>
            <person name="Wei W."/>
            <person name="Wang X."/>
            <person name="Wang C."/>
            <person name="Huo Q."/>
            <person name="Li W."/>
            <person name="Guo W."/>
            <person name="Chen H."/>
            <person name="Chen S."/>
            <person name="Zhou L."/>
            <person name="Zhou L."/>
            <person name="Ni X."/>
            <person name="Tian J."/>
            <person name="Zhou Y."/>
            <person name="Sheng Y."/>
            <person name="Liu T."/>
            <person name="Pan Y."/>
            <person name="Xia L."/>
            <person name="Li J."/>
            <person name="Zhao F."/>
            <person name="Cao W."/>
        </authorList>
    </citation>
    <scope>NUCLEOTIDE SEQUENCE</scope>
    <source>
        <strain evidence="2">Rsan-2018</strain>
        <tissue evidence="2">Larvae</tissue>
    </source>
</reference>
<keyword evidence="3" id="KW-1185">Reference proteome</keyword>
<organism evidence="2 3">
    <name type="scientific">Rhipicephalus sanguineus</name>
    <name type="common">Brown dog tick</name>
    <name type="synonym">Ixodes sanguineus</name>
    <dbReference type="NCBI Taxonomy" id="34632"/>
    <lineage>
        <taxon>Eukaryota</taxon>
        <taxon>Metazoa</taxon>
        <taxon>Ecdysozoa</taxon>
        <taxon>Arthropoda</taxon>
        <taxon>Chelicerata</taxon>
        <taxon>Arachnida</taxon>
        <taxon>Acari</taxon>
        <taxon>Parasitiformes</taxon>
        <taxon>Ixodida</taxon>
        <taxon>Ixodoidea</taxon>
        <taxon>Ixodidae</taxon>
        <taxon>Rhipicephalinae</taxon>
        <taxon>Rhipicephalus</taxon>
        <taxon>Rhipicephalus</taxon>
    </lineage>
</organism>
<comment type="caution">
    <text evidence="2">The sequence shown here is derived from an EMBL/GenBank/DDBJ whole genome shotgun (WGS) entry which is preliminary data.</text>
</comment>
<evidence type="ECO:0000256" key="1">
    <source>
        <dbReference type="SAM" id="MobiDB-lite"/>
    </source>
</evidence>
<sequence length="115" mass="12485">MPPVPSTWICRAFRASCPAKRGFETSLYNRSSAVDGRGEHFVTPGSRKVFSETHSTSSSHQGGASDSRHSSRASCGRRLTVGSCSSCGQRQPGIFAFAQQILRYDEGLRIGLTLF</sequence>
<dbReference type="AlphaFoldDB" id="A0A9D4T939"/>
<reference evidence="2" key="1">
    <citation type="journal article" date="2020" name="Cell">
        <title>Large-Scale Comparative Analyses of Tick Genomes Elucidate Their Genetic Diversity and Vector Capacities.</title>
        <authorList>
            <consortium name="Tick Genome and Microbiome Consortium (TIGMIC)"/>
            <person name="Jia N."/>
            <person name="Wang J."/>
            <person name="Shi W."/>
            <person name="Du L."/>
            <person name="Sun Y."/>
            <person name="Zhan W."/>
            <person name="Jiang J.F."/>
            <person name="Wang Q."/>
            <person name="Zhang B."/>
            <person name="Ji P."/>
            <person name="Bell-Sakyi L."/>
            <person name="Cui X.M."/>
            <person name="Yuan T.T."/>
            <person name="Jiang B.G."/>
            <person name="Yang W.F."/>
            <person name="Lam T.T."/>
            <person name="Chang Q.C."/>
            <person name="Ding S.J."/>
            <person name="Wang X.J."/>
            <person name="Zhu J.G."/>
            <person name="Ruan X.D."/>
            <person name="Zhao L."/>
            <person name="Wei J.T."/>
            <person name="Ye R.Z."/>
            <person name="Que T.C."/>
            <person name="Du C.H."/>
            <person name="Zhou Y.H."/>
            <person name="Cheng J.X."/>
            <person name="Dai P.F."/>
            <person name="Guo W.B."/>
            <person name="Han X.H."/>
            <person name="Huang E.J."/>
            <person name="Li L.F."/>
            <person name="Wei W."/>
            <person name="Gao Y.C."/>
            <person name="Liu J.Z."/>
            <person name="Shao H.Z."/>
            <person name="Wang X."/>
            <person name="Wang C.C."/>
            <person name="Yang T.C."/>
            <person name="Huo Q.B."/>
            <person name="Li W."/>
            <person name="Chen H.Y."/>
            <person name="Chen S.E."/>
            <person name="Zhou L.G."/>
            <person name="Ni X.B."/>
            <person name="Tian J.H."/>
            <person name="Sheng Y."/>
            <person name="Liu T."/>
            <person name="Pan Y.S."/>
            <person name="Xia L.Y."/>
            <person name="Li J."/>
            <person name="Zhao F."/>
            <person name="Cao W.C."/>
        </authorList>
    </citation>
    <scope>NUCLEOTIDE SEQUENCE</scope>
    <source>
        <strain evidence="2">Rsan-2018</strain>
    </source>
</reference>
<feature type="region of interest" description="Disordered" evidence="1">
    <location>
        <begin position="35"/>
        <end position="73"/>
    </location>
</feature>
<protein>
    <submittedName>
        <fullName evidence="2">Uncharacterized protein</fullName>
    </submittedName>
</protein>